<dbReference type="Gene3D" id="3.30.950.10">
    <property type="entry name" value="Methyltransferase, Cobalt-precorrin-4 Transmethylase, Domain 2"/>
    <property type="match status" value="1"/>
</dbReference>
<feature type="binding site" evidence="9">
    <location>
        <begin position="112"/>
        <end position="113"/>
    </location>
    <ligand>
        <name>S-adenosyl-L-methionine</name>
        <dbReference type="ChEBI" id="CHEBI:59789"/>
    </ligand>
</feature>
<dbReference type="SUPFAM" id="SSF53790">
    <property type="entry name" value="Tetrapyrrole methylase"/>
    <property type="match status" value="1"/>
</dbReference>
<feature type="binding site" evidence="9">
    <location>
        <position position="163"/>
    </location>
    <ligand>
        <name>S-adenosyl-L-methionine</name>
        <dbReference type="ChEBI" id="CHEBI:59789"/>
    </ligand>
</feature>
<feature type="binding site" evidence="9">
    <location>
        <position position="87"/>
    </location>
    <ligand>
        <name>S-adenosyl-L-methionine</name>
        <dbReference type="ChEBI" id="CHEBI:59789"/>
    </ligand>
</feature>
<dbReference type="EC" id="2.1.1.314" evidence="4"/>
<comment type="pathway">
    <text evidence="2">Protein modification; peptidyl-diphthamide biosynthesis.</text>
</comment>
<gene>
    <name evidence="11" type="ORF">CPELLU_LOCUS2512</name>
</gene>
<dbReference type="PANTHER" id="PTHR10882:SF0">
    <property type="entry name" value="DIPHTHINE METHYL ESTER SYNTHASE"/>
    <property type="match status" value="1"/>
</dbReference>
<evidence type="ECO:0000256" key="1">
    <source>
        <dbReference type="ARBA" id="ARBA00004006"/>
    </source>
</evidence>
<dbReference type="InterPro" id="IPR035996">
    <property type="entry name" value="4pyrrol_Methylase_sf"/>
</dbReference>
<keyword evidence="6" id="KW-0808">Transferase</keyword>
<comment type="similarity">
    <text evidence="3">Belongs to the diphthine synthase family.</text>
</comment>
<dbReference type="NCBIfam" id="TIGR00522">
    <property type="entry name" value="dph5"/>
    <property type="match status" value="1"/>
</dbReference>
<evidence type="ECO:0000256" key="5">
    <source>
        <dbReference type="ARBA" id="ARBA00022603"/>
    </source>
</evidence>
<comment type="function">
    <text evidence="1">S-adenosyl-L-methionine-dependent methyltransferase that catalyzes four methylations of the modified target histidine residue in translation elongation factor 2 (EF-2), to form an intermediate called diphthine methyl ester. The four successive methylation reactions represent the second step of diphthamide biosynthesis.</text>
</comment>
<dbReference type="InterPro" id="IPR000878">
    <property type="entry name" value="4pyrrol_Mease"/>
</dbReference>
<keyword evidence="12" id="KW-1185">Reference proteome</keyword>
<evidence type="ECO:0000256" key="8">
    <source>
        <dbReference type="ARBA" id="ARBA00048752"/>
    </source>
</evidence>
<dbReference type="HAMAP" id="MF_01084">
    <property type="entry name" value="Diphthine_synth"/>
    <property type="match status" value="1"/>
</dbReference>
<dbReference type="InterPro" id="IPR004551">
    <property type="entry name" value="Dphthn_synthase"/>
</dbReference>
<dbReference type="AlphaFoldDB" id="A0A9N8ZP28"/>
<dbReference type="InterPro" id="IPR014776">
    <property type="entry name" value="4pyrrole_Mease_sub2"/>
</dbReference>
<dbReference type="GO" id="GO:0032259">
    <property type="term" value="P:methylation"/>
    <property type="evidence" value="ECO:0007669"/>
    <property type="project" value="UniProtKB-KW"/>
</dbReference>
<feature type="binding site" evidence="9">
    <location>
        <position position="244"/>
    </location>
    <ligand>
        <name>S-adenosyl-L-methionine</name>
        <dbReference type="ChEBI" id="CHEBI:59789"/>
    </ligand>
</feature>
<sequence length="281" mass="31913">MLYIIGLGLCDETDITVKGLEAIKSCEKVYLEAYTSILMVSKENLERFYGKELIIADREMVESQSDEILLNADSLNIAFLVVGDPFGATTHTDLVIRARELNIPVTVIHNASIMNAIGACGLQLYNFGQTISIPFFTDTWKPDSFYDRIKENRDLGLHTLCLLVKEQTIENLARGKKIYEPPRYMTINKAIQQLFEIEETRKQEIYTPESLAIGIVRLGSLTDQQIKVGTLNQLLTQDFGPPLHSLVIVGSRVHVLEIDFMRFFAVDKQVYNEIVKKDYDI</sequence>
<dbReference type="CDD" id="cd11647">
    <property type="entry name" value="DHP5_DphB"/>
    <property type="match status" value="1"/>
</dbReference>
<evidence type="ECO:0000256" key="7">
    <source>
        <dbReference type="ARBA" id="ARBA00022691"/>
    </source>
</evidence>
<comment type="caution">
    <text evidence="11">The sequence shown here is derived from an EMBL/GenBank/DDBJ whole genome shotgun (WGS) entry which is preliminary data.</text>
</comment>
<feature type="binding site" evidence="9">
    <location>
        <position position="84"/>
    </location>
    <ligand>
        <name>S-adenosyl-L-methionine</name>
        <dbReference type="ChEBI" id="CHEBI:59789"/>
    </ligand>
</feature>
<dbReference type="Gene3D" id="3.40.1010.10">
    <property type="entry name" value="Cobalt-precorrin-4 Transmethylase, Domain 1"/>
    <property type="match status" value="1"/>
</dbReference>
<evidence type="ECO:0000256" key="3">
    <source>
        <dbReference type="ARBA" id="ARBA00006729"/>
    </source>
</evidence>
<dbReference type="Pfam" id="PF00590">
    <property type="entry name" value="TP_methylase"/>
    <property type="match status" value="1"/>
</dbReference>
<reference evidence="11" key="1">
    <citation type="submission" date="2021-06" db="EMBL/GenBank/DDBJ databases">
        <authorList>
            <person name="Kallberg Y."/>
            <person name="Tangrot J."/>
            <person name="Rosling A."/>
        </authorList>
    </citation>
    <scope>NUCLEOTIDE SEQUENCE</scope>
    <source>
        <strain evidence="11">FL966</strain>
    </source>
</reference>
<feature type="domain" description="Tetrapyrrole methylase" evidence="10">
    <location>
        <begin position="1"/>
        <end position="234"/>
    </location>
</feature>
<feature type="binding site" evidence="9">
    <location>
        <position position="218"/>
    </location>
    <ligand>
        <name>S-adenosyl-L-methionine</name>
        <dbReference type="ChEBI" id="CHEBI:59789"/>
    </ligand>
</feature>
<dbReference type="PIRSF" id="PIRSF036432">
    <property type="entry name" value="Diphthine_synth"/>
    <property type="match status" value="1"/>
</dbReference>
<accession>A0A9N8ZP28</accession>
<dbReference type="Proteomes" id="UP000789759">
    <property type="component" value="Unassembled WGS sequence"/>
</dbReference>
<evidence type="ECO:0000256" key="2">
    <source>
        <dbReference type="ARBA" id="ARBA00005156"/>
    </source>
</evidence>
<evidence type="ECO:0000313" key="11">
    <source>
        <dbReference type="EMBL" id="CAG8502363.1"/>
    </source>
</evidence>
<dbReference type="InterPro" id="IPR014777">
    <property type="entry name" value="4pyrrole_Mease_sub1"/>
</dbReference>
<evidence type="ECO:0000256" key="6">
    <source>
        <dbReference type="ARBA" id="ARBA00022679"/>
    </source>
</evidence>
<comment type="catalytic activity">
    <reaction evidence="8">
        <text>2-[(3S)-amino-3-carboxypropyl]-L-histidyl-[translation elongation factor 2] + 4 S-adenosyl-L-methionine = diphthine methyl ester-[translation elongation factor 2] + 4 S-adenosyl-L-homocysteine + 3 H(+)</text>
        <dbReference type="Rhea" id="RHEA:42652"/>
        <dbReference type="Rhea" id="RHEA-COMP:9749"/>
        <dbReference type="Rhea" id="RHEA-COMP:10173"/>
        <dbReference type="ChEBI" id="CHEBI:15378"/>
        <dbReference type="ChEBI" id="CHEBI:57856"/>
        <dbReference type="ChEBI" id="CHEBI:59789"/>
        <dbReference type="ChEBI" id="CHEBI:73995"/>
        <dbReference type="ChEBI" id="CHEBI:79005"/>
        <dbReference type="EC" id="2.1.1.314"/>
    </reaction>
</comment>
<evidence type="ECO:0000256" key="9">
    <source>
        <dbReference type="PIRSR" id="PIRSR036432-1"/>
    </source>
</evidence>
<feature type="binding site" evidence="9">
    <location>
        <position position="9"/>
    </location>
    <ligand>
        <name>S-adenosyl-L-methionine</name>
        <dbReference type="ChEBI" id="CHEBI:59789"/>
    </ligand>
</feature>
<organism evidence="11 12">
    <name type="scientific">Cetraspora pellucida</name>
    <dbReference type="NCBI Taxonomy" id="1433469"/>
    <lineage>
        <taxon>Eukaryota</taxon>
        <taxon>Fungi</taxon>
        <taxon>Fungi incertae sedis</taxon>
        <taxon>Mucoromycota</taxon>
        <taxon>Glomeromycotina</taxon>
        <taxon>Glomeromycetes</taxon>
        <taxon>Diversisporales</taxon>
        <taxon>Gigasporaceae</taxon>
        <taxon>Cetraspora</taxon>
    </lineage>
</organism>
<evidence type="ECO:0000256" key="4">
    <source>
        <dbReference type="ARBA" id="ARBA00011927"/>
    </source>
</evidence>
<dbReference type="PANTHER" id="PTHR10882">
    <property type="entry name" value="DIPHTHINE SYNTHASE"/>
    <property type="match status" value="1"/>
</dbReference>
<dbReference type="EMBL" id="CAJVQA010001098">
    <property type="protein sequence ID" value="CAG8502363.1"/>
    <property type="molecule type" value="Genomic_DNA"/>
</dbReference>
<dbReference type="GO" id="GO:0017183">
    <property type="term" value="P:protein histidyl modification to diphthamide"/>
    <property type="evidence" value="ECO:0007669"/>
    <property type="project" value="InterPro"/>
</dbReference>
<dbReference type="FunFam" id="3.30.950.10:FF:000004">
    <property type="entry name" value="Diphthine synthase putative"/>
    <property type="match status" value="1"/>
</dbReference>
<dbReference type="FunFam" id="3.40.1010.10:FF:000004">
    <property type="entry name" value="Putative diphthine synthase"/>
    <property type="match status" value="1"/>
</dbReference>
<keyword evidence="5" id="KW-0489">Methyltransferase</keyword>
<protein>
    <recommendedName>
        <fullName evidence="4">diphthine methyl ester synthase</fullName>
        <ecNumber evidence="4">2.1.1.314</ecNumber>
    </recommendedName>
</protein>
<name>A0A9N8ZP28_9GLOM</name>
<dbReference type="OrthoDB" id="2516at2759"/>
<proteinExistence type="inferred from homology"/>
<evidence type="ECO:0000313" key="12">
    <source>
        <dbReference type="Proteomes" id="UP000789759"/>
    </source>
</evidence>
<evidence type="ECO:0000259" key="10">
    <source>
        <dbReference type="Pfam" id="PF00590"/>
    </source>
</evidence>
<keyword evidence="7 9" id="KW-0949">S-adenosyl-L-methionine</keyword>
<dbReference type="GO" id="GO:0141133">
    <property type="term" value="F:diphthine methyl ester synthase activity"/>
    <property type="evidence" value="ECO:0007669"/>
    <property type="project" value="UniProtKB-EC"/>
</dbReference>